<dbReference type="GeneID" id="63772895"/>
<dbReference type="GO" id="GO:0006351">
    <property type="term" value="P:DNA-templated transcription"/>
    <property type="evidence" value="ECO:0007669"/>
    <property type="project" value="InterPro"/>
</dbReference>
<dbReference type="InterPro" id="IPR001138">
    <property type="entry name" value="Zn2Cys6_DnaBD"/>
</dbReference>
<accession>A0A1Y2DJ73</accession>
<dbReference type="GO" id="GO:0003677">
    <property type="term" value="F:DNA binding"/>
    <property type="evidence" value="ECO:0007669"/>
    <property type="project" value="InterPro"/>
</dbReference>
<dbReference type="Gene3D" id="4.10.240.10">
    <property type="entry name" value="Zn(2)-C6 fungal-type DNA-binding domain"/>
    <property type="match status" value="1"/>
</dbReference>
<dbReference type="InterPro" id="IPR007219">
    <property type="entry name" value="XnlR_reg_dom"/>
</dbReference>
<dbReference type="STRING" id="1141098.A0A1Y2DJ73"/>
<evidence type="ECO:0000256" key="1">
    <source>
        <dbReference type="ARBA" id="ARBA00004123"/>
    </source>
</evidence>
<dbReference type="SUPFAM" id="SSF57701">
    <property type="entry name" value="Zn2/Cys6 DNA-binding domain"/>
    <property type="match status" value="1"/>
</dbReference>
<evidence type="ECO:0000313" key="6">
    <source>
        <dbReference type="Proteomes" id="UP000193689"/>
    </source>
</evidence>
<evidence type="ECO:0000259" key="4">
    <source>
        <dbReference type="PROSITE" id="PS50048"/>
    </source>
</evidence>
<dbReference type="SMART" id="SM00066">
    <property type="entry name" value="GAL4"/>
    <property type="match status" value="1"/>
</dbReference>
<dbReference type="PANTHER" id="PTHR31001:SF57">
    <property type="entry name" value="ZN(II)2CYS6 TRANSCRIPTION FACTOR (EUROFUNG)"/>
    <property type="match status" value="1"/>
</dbReference>
<evidence type="ECO:0000313" key="5">
    <source>
        <dbReference type="EMBL" id="ORY59303.1"/>
    </source>
</evidence>
<dbReference type="InterPro" id="IPR036864">
    <property type="entry name" value="Zn2-C6_fun-type_DNA-bd_sf"/>
</dbReference>
<feature type="domain" description="Zn(2)-C6 fungal-type" evidence="4">
    <location>
        <begin position="18"/>
        <end position="49"/>
    </location>
</feature>
<name>A0A1Y2DJ73_9PEZI</name>
<evidence type="ECO:0000256" key="2">
    <source>
        <dbReference type="ARBA" id="ARBA00022723"/>
    </source>
</evidence>
<dbReference type="GO" id="GO:0008270">
    <property type="term" value="F:zinc ion binding"/>
    <property type="evidence" value="ECO:0007669"/>
    <property type="project" value="InterPro"/>
</dbReference>
<proteinExistence type="predicted"/>
<keyword evidence="6" id="KW-1185">Reference proteome</keyword>
<dbReference type="SMART" id="SM00906">
    <property type="entry name" value="Fungal_trans"/>
    <property type="match status" value="1"/>
</dbReference>
<dbReference type="OrthoDB" id="435881at2759"/>
<dbReference type="GO" id="GO:0000981">
    <property type="term" value="F:DNA-binding transcription factor activity, RNA polymerase II-specific"/>
    <property type="evidence" value="ECO:0007669"/>
    <property type="project" value="InterPro"/>
</dbReference>
<keyword evidence="2" id="KW-0479">Metal-binding</keyword>
<dbReference type="InParanoid" id="A0A1Y2DJ73"/>
<sequence length="698" mass="78844">MSNRNNPPQRTTHPPIRSCTFCRQRKIKCDRQKPCSNCDRGGRGLECVYPPGPGRSAKRPRQPIDPTKVFNRLDRLESMINRLGTQNSSLPLEAADEDLLSPAEKPPSVIDGADQPNKIQPNIIDQQLGRLVIDDTRSYYVSNLSWASLGNEVEELRNLLAEPTSEEGDYPLEYNATPSSFDPDASILGFGPVSNTLQRYHPLPSEAIILLQVFKENVAPVVRTLHMPTTERIYQDAIAALDSLDRNVEALMFAIYYSAVISMPPQQCTTILGMSRESLLERYRFAVKQALARANLLKTESIIVLQAAVLFIESVRNEDDSRTVWSLTSLIVHIAKAMGLHRDGAAFGLKPFETELRRRLWYHICLLDIRSSEYHGYEPIVNGCGFDTKLPLHINDSDLTPEMASPPPEREEACEMTLCLIRSDYMRLGWKVNFAPPSIVSPDGATNAGLSRNDGHMLVERFETRLQQRYLCHCDTDEPFMFLTSAIARLMIARSRISVHKTVHRNSASNSTEHDSDTRDYLFQKSIEVLEVSSLLLTSKHLTKWTWHTKTHVQWHAVAFVLSEICSRPAGPDCDRAWGYACTLFDEWKVKDNARRGSLWRPIKRLLAKARYVRELQTVSGLHDKHYDSQSAATLMQEFEGSPEDLDSASTNWESSSSTNDMFDAFAANGTPNISGMGYLDPLVAPFSDPMWLNNYEF</sequence>
<comment type="subcellular location">
    <subcellularLocation>
        <location evidence="1">Nucleus</location>
    </subcellularLocation>
</comment>
<dbReference type="Proteomes" id="UP000193689">
    <property type="component" value="Unassembled WGS sequence"/>
</dbReference>
<dbReference type="Pfam" id="PF00172">
    <property type="entry name" value="Zn_clus"/>
    <property type="match status" value="1"/>
</dbReference>
<dbReference type="InterPro" id="IPR050613">
    <property type="entry name" value="Sec_Metabolite_Reg"/>
</dbReference>
<evidence type="ECO:0000256" key="3">
    <source>
        <dbReference type="ARBA" id="ARBA00023242"/>
    </source>
</evidence>
<dbReference type="Pfam" id="PF04082">
    <property type="entry name" value="Fungal_trans"/>
    <property type="match status" value="1"/>
</dbReference>
<comment type="caution">
    <text evidence="5">The sequence shown here is derived from an EMBL/GenBank/DDBJ whole genome shotgun (WGS) entry which is preliminary data.</text>
</comment>
<dbReference type="CDD" id="cd00067">
    <property type="entry name" value="GAL4"/>
    <property type="match status" value="1"/>
</dbReference>
<dbReference type="RefSeq" id="XP_040711997.1">
    <property type="nucleotide sequence ID" value="XM_040856683.1"/>
</dbReference>
<dbReference type="PROSITE" id="PS00463">
    <property type="entry name" value="ZN2_CY6_FUNGAL_1"/>
    <property type="match status" value="1"/>
</dbReference>
<reference evidence="5 6" key="1">
    <citation type="submission" date="2016-07" db="EMBL/GenBank/DDBJ databases">
        <title>Pervasive Adenine N6-methylation of Active Genes in Fungi.</title>
        <authorList>
            <consortium name="DOE Joint Genome Institute"/>
            <person name="Mondo S.J."/>
            <person name="Dannebaum R.O."/>
            <person name="Kuo R.C."/>
            <person name="Labutti K."/>
            <person name="Haridas S."/>
            <person name="Kuo A."/>
            <person name="Salamov A."/>
            <person name="Ahrendt S.R."/>
            <person name="Lipzen A."/>
            <person name="Sullivan W."/>
            <person name="Andreopoulos W.B."/>
            <person name="Clum A."/>
            <person name="Lindquist E."/>
            <person name="Daum C."/>
            <person name="Ramamoorthy G.K."/>
            <person name="Gryganskyi A."/>
            <person name="Culley D."/>
            <person name="Magnuson J.K."/>
            <person name="James T.Y."/>
            <person name="O'Malley M.A."/>
            <person name="Stajich J.E."/>
            <person name="Spatafora J.W."/>
            <person name="Visel A."/>
            <person name="Grigoriev I.V."/>
        </authorList>
    </citation>
    <scope>NUCLEOTIDE SEQUENCE [LARGE SCALE GENOMIC DNA]</scope>
    <source>
        <strain evidence="5 6">CBS 129021</strain>
    </source>
</reference>
<dbReference type="CDD" id="cd12148">
    <property type="entry name" value="fungal_TF_MHR"/>
    <property type="match status" value="1"/>
</dbReference>
<dbReference type="GO" id="GO:0005634">
    <property type="term" value="C:nucleus"/>
    <property type="evidence" value="ECO:0007669"/>
    <property type="project" value="UniProtKB-SubCell"/>
</dbReference>
<dbReference type="EMBL" id="MCFJ01000014">
    <property type="protein sequence ID" value="ORY59303.1"/>
    <property type="molecule type" value="Genomic_DNA"/>
</dbReference>
<keyword evidence="3" id="KW-0539">Nucleus</keyword>
<gene>
    <name evidence="5" type="ORF">BCR38DRAFT_351976</name>
</gene>
<organism evidence="5 6">
    <name type="scientific">Pseudomassariella vexata</name>
    <dbReference type="NCBI Taxonomy" id="1141098"/>
    <lineage>
        <taxon>Eukaryota</taxon>
        <taxon>Fungi</taxon>
        <taxon>Dikarya</taxon>
        <taxon>Ascomycota</taxon>
        <taxon>Pezizomycotina</taxon>
        <taxon>Sordariomycetes</taxon>
        <taxon>Xylariomycetidae</taxon>
        <taxon>Amphisphaeriales</taxon>
        <taxon>Pseudomassariaceae</taxon>
        <taxon>Pseudomassariella</taxon>
    </lineage>
</organism>
<protein>
    <recommendedName>
        <fullName evidence="4">Zn(2)-C6 fungal-type domain-containing protein</fullName>
    </recommendedName>
</protein>
<dbReference type="PROSITE" id="PS50048">
    <property type="entry name" value="ZN2_CY6_FUNGAL_2"/>
    <property type="match status" value="1"/>
</dbReference>
<dbReference type="AlphaFoldDB" id="A0A1Y2DJ73"/>
<dbReference type="PANTHER" id="PTHR31001">
    <property type="entry name" value="UNCHARACTERIZED TRANSCRIPTIONAL REGULATORY PROTEIN"/>
    <property type="match status" value="1"/>
</dbReference>